<reference evidence="11" key="1">
    <citation type="submission" date="2011-06" db="EMBL/GenBank/DDBJ databases">
        <authorList>
            <consortium name="US DOE Joint Genome Institute (JGI-PGF)"/>
            <person name="Lucas S."/>
            <person name="Han J."/>
            <person name="Lapidus A."/>
            <person name="Cheng J.-F."/>
            <person name="Goodwin L."/>
            <person name="Pitluck S."/>
            <person name="Peters L."/>
            <person name="Land M.L."/>
            <person name="Hauser L."/>
            <person name="Vogl K."/>
            <person name="Liu Z."/>
            <person name="Overmann J."/>
            <person name="Frigaard N.-U."/>
            <person name="Bryant D.A."/>
            <person name="Woyke T.J."/>
        </authorList>
    </citation>
    <scope>NUCLEOTIDE SEQUENCE [LARGE SCALE GENOMIC DNA]</scope>
    <source>
        <strain evidence="11">970</strain>
    </source>
</reference>
<comment type="function">
    <text evidence="8">Toxic component of a toxin-antitoxin (TA) system. An RNase.</text>
</comment>
<keyword evidence="5 8" id="KW-0378">Hydrolase</keyword>
<evidence type="ECO:0000256" key="6">
    <source>
        <dbReference type="ARBA" id="ARBA00022842"/>
    </source>
</evidence>
<dbReference type="HAMAP" id="MF_00265">
    <property type="entry name" value="VapC_Nob1"/>
    <property type="match status" value="1"/>
</dbReference>
<evidence type="ECO:0000256" key="8">
    <source>
        <dbReference type="HAMAP-Rule" id="MF_00265"/>
    </source>
</evidence>
<comment type="similarity">
    <text evidence="7 8">Belongs to the PINc/VapC protein family.</text>
</comment>
<dbReference type="EC" id="3.1.-.-" evidence="8"/>
<keyword evidence="4 8" id="KW-0479">Metal-binding</keyword>
<dbReference type="PANTHER" id="PTHR33653">
    <property type="entry name" value="RIBONUCLEASE VAPC2"/>
    <property type="match status" value="1"/>
</dbReference>
<name>H8YY79_9GAMM</name>
<dbReference type="Gene3D" id="3.40.50.1010">
    <property type="entry name" value="5'-nuclease"/>
    <property type="match status" value="1"/>
</dbReference>
<evidence type="ECO:0000256" key="4">
    <source>
        <dbReference type="ARBA" id="ARBA00022723"/>
    </source>
</evidence>
<dbReference type="GO" id="GO:0004540">
    <property type="term" value="F:RNA nuclease activity"/>
    <property type="evidence" value="ECO:0007669"/>
    <property type="project" value="InterPro"/>
</dbReference>
<dbReference type="Proteomes" id="UP000002964">
    <property type="component" value="Unassembled WGS sequence"/>
</dbReference>
<feature type="binding site" evidence="8">
    <location>
        <position position="6"/>
    </location>
    <ligand>
        <name>Mg(2+)</name>
        <dbReference type="ChEBI" id="CHEBI:18420"/>
    </ligand>
</feature>
<dbReference type="InterPro" id="IPR029060">
    <property type="entry name" value="PIN-like_dom_sf"/>
</dbReference>
<gene>
    <name evidence="8" type="primary">vapC</name>
    <name evidence="10" type="ORF">Thi970DRAFT_01070</name>
</gene>
<dbReference type="GO" id="GO:0090729">
    <property type="term" value="F:toxin activity"/>
    <property type="evidence" value="ECO:0007669"/>
    <property type="project" value="UniProtKB-KW"/>
</dbReference>
<dbReference type="SUPFAM" id="SSF88723">
    <property type="entry name" value="PIN domain-like"/>
    <property type="match status" value="1"/>
</dbReference>
<dbReference type="RefSeq" id="WP_009147489.1">
    <property type="nucleotide sequence ID" value="NZ_JH603168.1"/>
</dbReference>
<sequence>MRYLLDTCTVSDFVKGEPTVLARVKATAPTLIAVSTLTRMEVAFGLRLKPARARELTPVLEAFFASITTLPFTLADAEAAAAIRADLKARGTPIGPYDVLIGATALARGLTMVTSNEVEFRRIVGLPVDNWR</sequence>
<evidence type="ECO:0000313" key="10">
    <source>
        <dbReference type="EMBL" id="EIC23405.1"/>
    </source>
</evidence>
<keyword evidence="3 8" id="KW-0540">Nuclease</keyword>
<dbReference type="EMBL" id="JH603168">
    <property type="protein sequence ID" value="EIC23405.1"/>
    <property type="molecule type" value="Genomic_DNA"/>
</dbReference>
<dbReference type="InterPro" id="IPR022907">
    <property type="entry name" value="VapC_family"/>
</dbReference>
<accession>H8YY79</accession>
<protein>
    <recommendedName>
        <fullName evidence="8">Ribonuclease VapC</fullName>
        <shortName evidence="8">RNase VapC</shortName>
        <ecNumber evidence="8">3.1.-.-</ecNumber>
    </recommendedName>
    <alternativeName>
        <fullName evidence="8">Toxin VapC</fullName>
    </alternativeName>
</protein>
<keyword evidence="6 8" id="KW-0460">Magnesium</keyword>
<dbReference type="InterPro" id="IPR002716">
    <property type="entry name" value="PIN_dom"/>
</dbReference>
<dbReference type="eggNOG" id="COG1487">
    <property type="taxonomic scope" value="Bacteria"/>
</dbReference>
<dbReference type="STRING" id="631362.Thi970DRAFT_01070"/>
<dbReference type="GO" id="GO:0000287">
    <property type="term" value="F:magnesium ion binding"/>
    <property type="evidence" value="ECO:0007669"/>
    <property type="project" value="UniProtKB-UniRule"/>
</dbReference>
<dbReference type="GO" id="GO:0016787">
    <property type="term" value="F:hydrolase activity"/>
    <property type="evidence" value="ECO:0007669"/>
    <property type="project" value="UniProtKB-KW"/>
</dbReference>
<organism evidence="10 11">
    <name type="scientific">Thiorhodovibrio frisius</name>
    <dbReference type="NCBI Taxonomy" id="631362"/>
    <lineage>
        <taxon>Bacteria</taxon>
        <taxon>Pseudomonadati</taxon>
        <taxon>Pseudomonadota</taxon>
        <taxon>Gammaproteobacteria</taxon>
        <taxon>Chromatiales</taxon>
        <taxon>Chromatiaceae</taxon>
        <taxon>Thiorhodovibrio</taxon>
    </lineage>
</organism>
<evidence type="ECO:0000256" key="7">
    <source>
        <dbReference type="ARBA" id="ARBA00038093"/>
    </source>
</evidence>
<evidence type="ECO:0000313" key="11">
    <source>
        <dbReference type="Proteomes" id="UP000002964"/>
    </source>
</evidence>
<evidence type="ECO:0000256" key="1">
    <source>
        <dbReference type="ARBA" id="ARBA00001946"/>
    </source>
</evidence>
<dbReference type="HOGENOM" id="CLU_118482_5_3_6"/>
<feature type="domain" description="PIN" evidence="9">
    <location>
        <begin position="3"/>
        <end position="123"/>
    </location>
</feature>
<reference evidence="10 11" key="2">
    <citation type="submission" date="2011-11" db="EMBL/GenBank/DDBJ databases">
        <authorList>
            <consortium name="US DOE Joint Genome Institute"/>
            <person name="Lucas S."/>
            <person name="Han J."/>
            <person name="Lapidus A."/>
            <person name="Cheng J.-F."/>
            <person name="Goodwin L."/>
            <person name="Pitluck S."/>
            <person name="Peters L."/>
            <person name="Ovchinnikova G."/>
            <person name="Zhang X."/>
            <person name="Detter J.C."/>
            <person name="Han C."/>
            <person name="Tapia R."/>
            <person name="Land M."/>
            <person name="Hauser L."/>
            <person name="Kyrpides N."/>
            <person name="Ivanova N."/>
            <person name="Pagani I."/>
            <person name="Vogl K."/>
            <person name="Liu Z."/>
            <person name="Overmann J."/>
            <person name="Frigaard N.-U."/>
            <person name="Bryant D."/>
            <person name="Woyke T."/>
        </authorList>
    </citation>
    <scope>NUCLEOTIDE SEQUENCE [LARGE SCALE GENOMIC DNA]</scope>
    <source>
        <strain evidence="10 11">970</strain>
    </source>
</reference>
<dbReference type="InterPro" id="IPR050556">
    <property type="entry name" value="Type_II_TA_system_RNase"/>
</dbReference>
<evidence type="ECO:0000256" key="5">
    <source>
        <dbReference type="ARBA" id="ARBA00022801"/>
    </source>
</evidence>
<evidence type="ECO:0000256" key="3">
    <source>
        <dbReference type="ARBA" id="ARBA00022722"/>
    </source>
</evidence>
<dbReference type="AlphaFoldDB" id="H8YY79"/>
<comment type="cofactor">
    <cofactor evidence="1 8">
        <name>Mg(2+)</name>
        <dbReference type="ChEBI" id="CHEBI:18420"/>
    </cofactor>
</comment>
<proteinExistence type="inferred from homology"/>
<keyword evidence="11" id="KW-1185">Reference proteome</keyword>
<evidence type="ECO:0000259" key="9">
    <source>
        <dbReference type="Pfam" id="PF01850"/>
    </source>
</evidence>
<evidence type="ECO:0000256" key="2">
    <source>
        <dbReference type="ARBA" id="ARBA00022649"/>
    </source>
</evidence>
<keyword evidence="2 8" id="KW-1277">Toxin-antitoxin system</keyword>
<dbReference type="Pfam" id="PF01850">
    <property type="entry name" value="PIN"/>
    <property type="match status" value="1"/>
</dbReference>
<feature type="binding site" evidence="8">
    <location>
        <position position="98"/>
    </location>
    <ligand>
        <name>Mg(2+)</name>
        <dbReference type="ChEBI" id="CHEBI:18420"/>
    </ligand>
</feature>
<dbReference type="OrthoDB" id="9796690at2"/>
<keyword evidence="8" id="KW-0800">Toxin</keyword>
<dbReference type="PANTHER" id="PTHR33653:SF1">
    <property type="entry name" value="RIBONUCLEASE VAPC2"/>
    <property type="match status" value="1"/>
</dbReference>
<dbReference type="CDD" id="cd18750">
    <property type="entry name" value="PIN_VapC4-5_FitB-like"/>
    <property type="match status" value="1"/>
</dbReference>